<dbReference type="GO" id="GO:0044550">
    <property type="term" value="P:secondary metabolite biosynthetic process"/>
    <property type="evidence" value="ECO:0007669"/>
    <property type="project" value="TreeGrafter"/>
</dbReference>
<dbReference type="InterPro" id="IPR013747">
    <property type="entry name" value="ACP_syn_III_C"/>
</dbReference>
<dbReference type="InterPro" id="IPR016039">
    <property type="entry name" value="Thiolase-like"/>
</dbReference>
<evidence type="ECO:0000259" key="3">
    <source>
        <dbReference type="Pfam" id="PF08541"/>
    </source>
</evidence>
<keyword evidence="2" id="KW-0012">Acyltransferase</keyword>
<keyword evidence="1" id="KW-0808">Transferase</keyword>
<dbReference type="GO" id="GO:0004315">
    <property type="term" value="F:3-oxoacyl-[acyl-carrier-protein] synthase activity"/>
    <property type="evidence" value="ECO:0007669"/>
    <property type="project" value="InterPro"/>
</dbReference>
<accession>A0A381Q4Y7</accession>
<name>A0A381Q4Y7_9ZZZZ</name>
<dbReference type="Gene3D" id="3.40.47.10">
    <property type="match status" value="1"/>
</dbReference>
<feature type="domain" description="Beta-ketoacyl-[acyl-carrier-protein] synthase III N-terminal" evidence="4">
    <location>
        <begin position="129"/>
        <end position="202"/>
    </location>
</feature>
<dbReference type="Pfam" id="PF08541">
    <property type="entry name" value="ACP_syn_III_C"/>
    <property type="match status" value="1"/>
</dbReference>
<gene>
    <name evidence="5" type="ORF">METZ01_LOCUS26011</name>
</gene>
<dbReference type="Pfam" id="PF08545">
    <property type="entry name" value="ACP_syn_III"/>
    <property type="match status" value="1"/>
</dbReference>
<dbReference type="EMBL" id="UINC01001170">
    <property type="protein sequence ID" value="SUZ73157.1"/>
    <property type="molecule type" value="Genomic_DNA"/>
</dbReference>
<dbReference type="AlphaFoldDB" id="A0A381Q4Y7"/>
<dbReference type="PANTHER" id="PTHR34069:SF2">
    <property type="entry name" value="BETA-KETOACYL-[ACYL-CARRIER-PROTEIN] SYNTHASE III"/>
    <property type="match status" value="1"/>
</dbReference>
<organism evidence="5">
    <name type="scientific">marine metagenome</name>
    <dbReference type="NCBI Taxonomy" id="408172"/>
    <lineage>
        <taxon>unclassified sequences</taxon>
        <taxon>metagenomes</taxon>
        <taxon>ecological metagenomes</taxon>
    </lineage>
</organism>
<feature type="domain" description="Beta-ketoacyl-[acyl-carrier-protein] synthase III C-terminal" evidence="3">
    <location>
        <begin position="260"/>
        <end position="356"/>
    </location>
</feature>
<dbReference type="InterPro" id="IPR013751">
    <property type="entry name" value="ACP_syn_III_N"/>
</dbReference>
<sequence>MRFKITGSGSYVPKLTKVNDDFLDSEFYDKNGSSFENSNSEIIDKFVSITGIQERKYASEKLNSSDLATKAANDAINDSKIDPETLDYIIFAHNFGDISCNSKQIDNLPALATKVKRNLNIKNPKCIGYDILFGCPGWIEGVIQAKSFIQSNMANKCLIIGSETLSRVTDLNDRDAMIYADGAGAVILEGDSSESGGILSHSSASYTSEGESEFIYYGIGNKIDTDNNSNSDKFLKMNGRKVYEFALKNVPIAMKDCFDKSKQNISSLKKIFIHQANQKMDEAIVNRFYRLYKTTPPDDVLPMNIQEYGNSSVATIPTLFDIVRKENYKGHKIIKGDIIMFASVGAGMNVNAITYQV</sequence>
<evidence type="ECO:0008006" key="6">
    <source>
        <dbReference type="Google" id="ProtNLM"/>
    </source>
</evidence>
<dbReference type="PANTHER" id="PTHR34069">
    <property type="entry name" value="3-OXOACYL-[ACYL-CARRIER-PROTEIN] SYNTHASE 3"/>
    <property type="match status" value="1"/>
</dbReference>
<dbReference type="GO" id="GO:0006633">
    <property type="term" value="P:fatty acid biosynthetic process"/>
    <property type="evidence" value="ECO:0007669"/>
    <property type="project" value="InterPro"/>
</dbReference>
<proteinExistence type="predicted"/>
<protein>
    <recommendedName>
        <fullName evidence="6">Beta-ketoacyl-[acyl-carrier-protein] synthase III C-terminal domain-containing protein</fullName>
    </recommendedName>
</protein>
<reference evidence="5" key="1">
    <citation type="submission" date="2018-05" db="EMBL/GenBank/DDBJ databases">
        <authorList>
            <person name="Lanie J.A."/>
            <person name="Ng W.-L."/>
            <person name="Kazmierczak K.M."/>
            <person name="Andrzejewski T.M."/>
            <person name="Davidsen T.M."/>
            <person name="Wayne K.J."/>
            <person name="Tettelin H."/>
            <person name="Glass J.I."/>
            <person name="Rusch D."/>
            <person name="Podicherti R."/>
            <person name="Tsui H.-C.T."/>
            <person name="Winkler M.E."/>
        </authorList>
    </citation>
    <scope>NUCLEOTIDE SEQUENCE</scope>
</reference>
<evidence type="ECO:0000256" key="1">
    <source>
        <dbReference type="ARBA" id="ARBA00022679"/>
    </source>
</evidence>
<dbReference type="CDD" id="cd00830">
    <property type="entry name" value="KAS_III"/>
    <property type="match status" value="1"/>
</dbReference>
<evidence type="ECO:0000259" key="4">
    <source>
        <dbReference type="Pfam" id="PF08545"/>
    </source>
</evidence>
<evidence type="ECO:0000256" key="2">
    <source>
        <dbReference type="ARBA" id="ARBA00023315"/>
    </source>
</evidence>
<dbReference type="SUPFAM" id="SSF53901">
    <property type="entry name" value="Thiolase-like"/>
    <property type="match status" value="1"/>
</dbReference>
<evidence type="ECO:0000313" key="5">
    <source>
        <dbReference type="EMBL" id="SUZ73157.1"/>
    </source>
</evidence>